<evidence type="ECO:0000256" key="1">
    <source>
        <dbReference type="SAM" id="Phobius"/>
    </source>
</evidence>
<gene>
    <name evidence="2" type="ORF">DOS83_03630</name>
</gene>
<comment type="caution">
    <text evidence="2">The sequence shown here is derived from an EMBL/GenBank/DDBJ whole genome shotgun (WGS) entry which is preliminary data.</text>
</comment>
<reference evidence="2 3" key="1">
    <citation type="journal article" date="2018" name="Vet. Microbiol.">
        <title>Characterisation of Staphylococcus felis isolated from cats using whole genome sequencing.</title>
        <authorList>
            <person name="Worthing K."/>
            <person name="Pang S."/>
            <person name="Trott D.J."/>
            <person name="Abraham S."/>
            <person name="Coombs G.W."/>
            <person name="Jordan D."/>
            <person name="McIntyre L."/>
            <person name="Davies M.R."/>
            <person name="Norris J."/>
        </authorList>
    </citation>
    <scope>NUCLEOTIDE SEQUENCE [LARGE SCALE GENOMIC DNA]</scope>
    <source>
        <strain evidence="2 3">F9</strain>
    </source>
</reference>
<protein>
    <submittedName>
        <fullName evidence="2">Uncharacterized protein</fullName>
    </submittedName>
</protein>
<evidence type="ECO:0000313" key="2">
    <source>
        <dbReference type="EMBL" id="REH98340.1"/>
    </source>
</evidence>
<dbReference type="AlphaFoldDB" id="A0A3E0IR75"/>
<keyword evidence="1" id="KW-0812">Transmembrane</keyword>
<proteinExistence type="predicted"/>
<sequence length="84" mass="10067">MKDLIKTFVETLVMSVGIILLMKFIGYVPPNPRIFNMVDPITFTHFFDNRIYDDWLMIAFLFAIGCTVVDYFREKEKRDKRLHM</sequence>
<keyword evidence="1" id="KW-0472">Membrane</keyword>
<evidence type="ECO:0000313" key="3">
    <source>
        <dbReference type="Proteomes" id="UP000256562"/>
    </source>
</evidence>
<feature type="transmembrane region" description="Helical" evidence="1">
    <location>
        <begin position="7"/>
        <end position="28"/>
    </location>
</feature>
<dbReference type="Proteomes" id="UP000256562">
    <property type="component" value="Unassembled WGS sequence"/>
</dbReference>
<dbReference type="EMBL" id="QKXQ01000156">
    <property type="protein sequence ID" value="REH98340.1"/>
    <property type="molecule type" value="Genomic_DNA"/>
</dbReference>
<feature type="transmembrane region" description="Helical" evidence="1">
    <location>
        <begin position="55"/>
        <end position="72"/>
    </location>
</feature>
<accession>A0A3E0IR75</accession>
<name>A0A3E0IR75_9STAP</name>
<organism evidence="2 3">
    <name type="scientific">Staphylococcus felis</name>
    <dbReference type="NCBI Taxonomy" id="46127"/>
    <lineage>
        <taxon>Bacteria</taxon>
        <taxon>Bacillati</taxon>
        <taxon>Bacillota</taxon>
        <taxon>Bacilli</taxon>
        <taxon>Bacillales</taxon>
        <taxon>Staphylococcaceae</taxon>
        <taxon>Staphylococcus</taxon>
    </lineage>
</organism>
<keyword evidence="1" id="KW-1133">Transmembrane helix</keyword>
<dbReference type="OrthoDB" id="2401063at2"/>